<proteinExistence type="predicted"/>
<accession>A0A840AS66</accession>
<gene>
    <name evidence="1" type="ORF">GGR25_004294</name>
</gene>
<evidence type="ECO:0000313" key="1">
    <source>
        <dbReference type="EMBL" id="MBB3933230.1"/>
    </source>
</evidence>
<protein>
    <submittedName>
        <fullName evidence="1">Uncharacterized protein</fullName>
    </submittedName>
</protein>
<evidence type="ECO:0000313" key="2">
    <source>
        <dbReference type="Proteomes" id="UP000553963"/>
    </source>
</evidence>
<organism evidence="1 2">
    <name type="scientific">Kaistia hirudinis</name>
    <dbReference type="NCBI Taxonomy" id="1293440"/>
    <lineage>
        <taxon>Bacteria</taxon>
        <taxon>Pseudomonadati</taxon>
        <taxon>Pseudomonadota</taxon>
        <taxon>Alphaproteobacteria</taxon>
        <taxon>Hyphomicrobiales</taxon>
        <taxon>Kaistiaceae</taxon>
        <taxon>Kaistia</taxon>
    </lineage>
</organism>
<dbReference type="AlphaFoldDB" id="A0A840AS66"/>
<sequence>MERLSIVEQAVNRAIADAESELIGLGKRLEDARARAAFLYGDVIDGETERDRESNELVDSAERFLVRGERRREELKSHFEVLYDLRRRVSDAMKGLAADGAED</sequence>
<comment type="caution">
    <text evidence="1">The sequence shown here is derived from an EMBL/GenBank/DDBJ whole genome shotgun (WGS) entry which is preliminary data.</text>
</comment>
<dbReference type="EMBL" id="JACIDS010000005">
    <property type="protein sequence ID" value="MBB3933230.1"/>
    <property type="molecule type" value="Genomic_DNA"/>
</dbReference>
<dbReference type="Proteomes" id="UP000553963">
    <property type="component" value="Unassembled WGS sequence"/>
</dbReference>
<keyword evidence="2" id="KW-1185">Reference proteome</keyword>
<reference evidence="1 2" key="1">
    <citation type="submission" date="2020-08" db="EMBL/GenBank/DDBJ databases">
        <title>Genomic Encyclopedia of Type Strains, Phase IV (KMG-IV): sequencing the most valuable type-strain genomes for metagenomic binning, comparative biology and taxonomic classification.</title>
        <authorList>
            <person name="Goeker M."/>
        </authorList>
    </citation>
    <scope>NUCLEOTIDE SEQUENCE [LARGE SCALE GENOMIC DNA]</scope>
    <source>
        <strain evidence="1 2">DSM 25966</strain>
    </source>
</reference>
<name>A0A840AS66_9HYPH</name>